<dbReference type="InterPro" id="IPR006235">
    <property type="entry name" value="OAc-hSer/O-AcSer_sulfhydrylase"/>
</dbReference>
<evidence type="ECO:0000256" key="2">
    <source>
        <dbReference type="ARBA" id="ARBA00009077"/>
    </source>
</evidence>
<evidence type="ECO:0000313" key="8">
    <source>
        <dbReference type="Proteomes" id="UP000283458"/>
    </source>
</evidence>
<organism evidence="7 8">
    <name type="scientific">Azospirillum cavernae</name>
    <dbReference type="NCBI Taxonomy" id="2320860"/>
    <lineage>
        <taxon>Bacteria</taxon>
        <taxon>Pseudomonadati</taxon>
        <taxon>Pseudomonadota</taxon>
        <taxon>Alphaproteobacteria</taxon>
        <taxon>Rhodospirillales</taxon>
        <taxon>Azospirillaceae</taxon>
        <taxon>Azospirillum</taxon>
    </lineage>
</organism>
<dbReference type="GO" id="GO:0030170">
    <property type="term" value="F:pyridoxal phosphate binding"/>
    <property type="evidence" value="ECO:0007669"/>
    <property type="project" value="InterPro"/>
</dbReference>
<evidence type="ECO:0000256" key="5">
    <source>
        <dbReference type="PIRSR" id="PIRSR001434-2"/>
    </source>
</evidence>
<name>A0A418W2D7_9PROT</name>
<keyword evidence="3 7" id="KW-0808">Transferase</keyword>
<accession>A0A418W2D7</accession>
<dbReference type="Gene3D" id="3.90.1150.10">
    <property type="entry name" value="Aspartate Aminotransferase, domain 1"/>
    <property type="match status" value="1"/>
</dbReference>
<sequence>MSANKSFGFETRAIHAGAAPDPATGARQTPIYQTTSFVFDDVDDAASLFNLQKVGFIYSRLTNPTVAVLEERLANLEGGAGATATSSGHAAQLLALFPLMAPGDHVIASQKLYGGSINQIGTSFPRAFGWQPSFVDTDTPDNVRAAITEKTKAIFVESLANPGGVVTDIEAIATIADAAGIPLIVDNTLATPYLINPIQWGATLVVHSTTKFLSGNGTSVGGVVIDSGTFDWSKSGKYPALSEPDAGYHGLRFHETFGHLAFTIHGHAVGLRDLGPSQAPMNAFLTLNGIETLPLRMQRHVENAQKVAEFLESHPAVGWVSYAGLPSSKYHGLAQKYLPKGAGAVLTFGVKGGYAAGVALVEGVELFSHLANIGDSRSLIIHPSSTTHRQLSEEGQAIAGAGPDVIRLSIGLESVADIIADLDQALNKTLG</sequence>
<evidence type="ECO:0000256" key="1">
    <source>
        <dbReference type="ARBA" id="ARBA00001933"/>
    </source>
</evidence>
<dbReference type="AlphaFoldDB" id="A0A418W2D7"/>
<proteinExistence type="inferred from homology"/>
<evidence type="ECO:0000313" key="7">
    <source>
        <dbReference type="EMBL" id="RJF84084.1"/>
    </source>
</evidence>
<dbReference type="GO" id="GO:0019346">
    <property type="term" value="P:transsulfuration"/>
    <property type="evidence" value="ECO:0007669"/>
    <property type="project" value="InterPro"/>
</dbReference>
<dbReference type="GO" id="GO:0006535">
    <property type="term" value="P:cysteine biosynthetic process from serine"/>
    <property type="evidence" value="ECO:0007669"/>
    <property type="project" value="TreeGrafter"/>
</dbReference>
<dbReference type="SUPFAM" id="SSF53383">
    <property type="entry name" value="PLP-dependent transferases"/>
    <property type="match status" value="1"/>
</dbReference>
<reference evidence="7 8" key="1">
    <citation type="submission" date="2018-09" db="EMBL/GenBank/DDBJ databases">
        <authorList>
            <person name="Zhu H."/>
        </authorList>
    </citation>
    <scope>NUCLEOTIDE SEQUENCE [LARGE SCALE GENOMIC DNA]</scope>
    <source>
        <strain evidence="7 8">K2W22B-5</strain>
    </source>
</reference>
<dbReference type="InterPro" id="IPR015422">
    <property type="entry name" value="PyrdxlP-dep_Trfase_small"/>
</dbReference>
<dbReference type="GO" id="GO:0071269">
    <property type="term" value="P:L-homocysteine biosynthetic process"/>
    <property type="evidence" value="ECO:0007669"/>
    <property type="project" value="TreeGrafter"/>
</dbReference>
<dbReference type="InterPro" id="IPR000277">
    <property type="entry name" value="Cys/Met-Metab_PyrdxlP-dep_enz"/>
</dbReference>
<comment type="cofactor">
    <cofactor evidence="1 6">
        <name>pyridoxal 5'-phosphate</name>
        <dbReference type="ChEBI" id="CHEBI:597326"/>
    </cofactor>
</comment>
<dbReference type="NCBIfam" id="TIGR01326">
    <property type="entry name" value="OAH_OAS_sulfhy"/>
    <property type="match status" value="1"/>
</dbReference>
<dbReference type="OrthoDB" id="9790858at2"/>
<dbReference type="RefSeq" id="WP_119829725.1">
    <property type="nucleotide sequence ID" value="NZ_QYUL01000001.1"/>
</dbReference>
<feature type="modified residue" description="N6-(pyridoxal phosphate)lysine" evidence="5">
    <location>
        <position position="211"/>
    </location>
</feature>
<dbReference type="GO" id="GO:0005737">
    <property type="term" value="C:cytoplasm"/>
    <property type="evidence" value="ECO:0007669"/>
    <property type="project" value="TreeGrafter"/>
</dbReference>
<keyword evidence="8" id="KW-1185">Reference proteome</keyword>
<dbReference type="PANTHER" id="PTHR43797">
    <property type="entry name" value="HOMOCYSTEINE/CYSTEINE SYNTHASE"/>
    <property type="match status" value="1"/>
</dbReference>
<dbReference type="CDD" id="cd00614">
    <property type="entry name" value="CGS_like"/>
    <property type="match status" value="1"/>
</dbReference>
<dbReference type="EMBL" id="QYUL01000001">
    <property type="protein sequence ID" value="RJF84084.1"/>
    <property type="molecule type" value="Genomic_DNA"/>
</dbReference>
<comment type="similarity">
    <text evidence="2 6">Belongs to the trans-sulfuration enzymes family.</text>
</comment>
<dbReference type="Pfam" id="PF01053">
    <property type="entry name" value="Cys_Met_Meta_PP"/>
    <property type="match status" value="1"/>
</dbReference>
<dbReference type="NCBIfam" id="NF004650">
    <property type="entry name" value="PRK05994.1"/>
    <property type="match status" value="1"/>
</dbReference>
<dbReference type="GO" id="GO:0004124">
    <property type="term" value="F:cysteine synthase activity"/>
    <property type="evidence" value="ECO:0007669"/>
    <property type="project" value="TreeGrafter"/>
</dbReference>
<evidence type="ECO:0000256" key="3">
    <source>
        <dbReference type="ARBA" id="ARBA00022679"/>
    </source>
</evidence>
<dbReference type="PANTHER" id="PTHR43797:SF2">
    <property type="entry name" value="HOMOCYSTEINE_CYSTEINE SYNTHASE"/>
    <property type="match status" value="1"/>
</dbReference>
<dbReference type="InterPro" id="IPR015424">
    <property type="entry name" value="PyrdxlP-dep_Trfase"/>
</dbReference>
<keyword evidence="4 5" id="KW-0663">Pyridoxal phosphate</keyword>
<evidence type="ECO:0000256" key="6">
    <source>
        <dbReference type="RuleBase" id="RU362118"/>
    </source>
</evidence>
<dbReference type="InterPro" id="IPR015421">
    <property type="entry name" value="PyrdxlP-dep_Trfase_major"/>
</dbReference>
<dbReference type="Gene3D" id="3.40.640.10">
    <property type="entry name" value="Type I PLP-dependent aspartate aminotransferase-like (Major domain)"/>
    <property type="match status" value="1"/>
</dbReference>
<dbReference type="PIRSF" id="PIRSF001434">
    <property type="entry name" value="CGS"/>
    <property type="match status" value="1"/>
</dbReference>
<dbReference type="EC" id="2.5.1.49" evidence="7"/>
<gene>
    <name evidence="7" type="ORF">D3877_05615</name>
</gene>
<comment type="caution">
    <text evidence="7">The sequence shown here is derived from an EMBL/GenBank/DDBJ whole genome shotgun (WGS) entry which is preliminary data.</text>
</comment>
<evidence type="ECO:0000256" key="4">
    <source>
        <dbReference type="ARBA" id="ARBA00022898"/>
    </source>
</evidence>
<dbReference type="GO" id="GO:0003961">
    <property type="term" value="F:O-acetylhomoserine aminocarboxypropyltransferase activity"/>
    <property type="evidence" value="ECO:0007669"/>
    <property type="project" value="UniProtKB-EC"/>
</dbReference>
<dbReference type="Proteomes" id="UP000283458">
    <property type="component" value="Unassembled WGS sequence"/>
</dbReference>
<protein>
    <submittedName>
        <fullName evidence="7">O-acetylhomoserine aminocarboxypropyltransferase</fullName>
        <ecNumber evidence="7">2.5.1.49</ecNumber>
    </submittedName>
</protein>
<dbReference type="FunFam" id="3.40.640.10:FF:000035">
    <property type="entry name" value="O-succinylhomoserine sulfhydrylase"/>
    <property type="match status" value="1"/>
</dbReference>